<dbReference type="Proteomes" id="UP001061302">
    <property type="component" value="Chromosome"/>
</dbReference>
<dbReference type="PIRSF" id="PIRSF006078">
    <property type="entry name" value="GlxK"/>
    <property type="match status" value="1"/>
</dbReference>
<dbReference type="GO" id="GO:0016301">
    <property type="term" value="F:kinase activity"/>
    <property type="evidence" value="ECO:0007669"/>
    <property type="project" value="UniProtKB-KW"/>
</dbReference>
<dbReference type="Gene3D" id="3.90.1510.10">
    <property type="entry name" value="Glycerate kinase, domain 2"/>
    <property type="match status" value="1"/>
</dbReference>
<dbReference type="RefSeq" id="WP_263125361.1">
    <property type="nucleotide sequence ID" value="NZ_CP106753.1"/>
</dbReference>
<dbReference type="PANTHER" id="PTHR21599:SF0">
    <property type="entry name" value="GLYCERATE KINASE"/>
    <property type="match status" value="1"/>
</dbReference>
<organism evidence="5 6">
    <name type="scientific">Chitiniphilus purpureus</name>
    <dbReference type="NCBI Taxonomy" id="2981137"/>
    <lineage>
        <taxon>Bacteria</taxon>
        <taxon>Pseudomonadati</taxon>
        <taxon>Pseudomonadota</taxon>
        <taxon>Betaproteobacteria</taxon>
        <taxon>Neisseriales</taxon>
        <taxon>Chitinibacteraceae</taxon>
        <taxon>Chitiniphilus</taxon>
    </lineage>
</organism>
<comment type="similarity">
    <text evidence="1 4">Belongs to the glycerate kinase type-1 family.</text>
</comment>
<dbReference type="NCBIfam" id="TIGR00045">
    <property type="entry name" value="glycerate kinase"/>
    <property type="match status" value="1"/>
</dbReference>
<dbReference type="InterPro" id="IPR018197">
    <property type="entry name" value="Glycerate_kinase_RE-like"/>
</dbReference>
<gene>
    <name evidence="5" type="ORF">N8I74_02585</name>
</gene>
<evidence type="ECO:0000256" key="1">
    <source>
        <dbReference type="ARBA" id="ARBA00006284"/>
    </source>
</evidence>
<keyword evidence="3 4" id="KW-0418">Kinase</keyword>
<keyword evidence="2 4" id="KW-0808">Transferase</keyword>
<evidence type="ECO:0000313" key="6">
    <source>
        <dbReference type="Proteomes" id="UP001061302"/>
    </source>
</evidence>
<dbReference type="InterPro" id="IPR004381">
    <property type="entry name" value="Glycerate_kinase"/>
</dbReference>
<name>A0ABY6DNH0_9NEIS</name>
<evidence type="ECO:0000256" key="4">
    <source>
        <dbReference type="PIRNR" id="PIRNR006078"/>
    </source>
</evidence>
<dbReference type="PANTHER" id="PTHR21599">
    <property type="entry name" value="GLYCERATE KINASE"/>
    <property type="match status" value="1"/>
</dbReference>
<evidence type="ECO:0000256" key="2">
    <source>
        <dbReference type="ARBA" id="ARBA00022679"/>
    </source>
</evidence>
<evidence type="ECO:0000313" key="5">
    <source>
        <dbReference type="EMBL" id="UXY15924.1"/>
    </source>
</evidence>
<dbReference type="InterPro" id="IPR036129">
    <property type="entry name" value="Glycerate_kinase_sf"/>
</dbReference>
<accession>A0ABY6DNH0</accession>
<evidence type="ECO:0000256" key="3">
    <source>
        <dbReference type="ARBA" id="ARBA00022777"/>
    </source>
</evidence>
<proteinExistence type="inferred from homology"/>
<dbReference type="Pfam" id="PF02595">
    <property type="entry name" value="Gly_kinase"/>
    <property type="match status" value="1"/>
</dbReference>
<protein>
    <submittedName>
        <fullName evidence="5">Glycerate kinase</fullName>
    </submittedName>
</protein>
<dbReference type="SUPFAM" id="SSF110738">
    <property type="entry name" value="Glycerate kinase I"/>
    <property type="match status" value="1"/>
</dbReference>
<sequence>MRILIAPDSFKESLTASEAAAAIAAGFATAFPDADLITRPMADGGEGTLTVLVDALTGQPQRATVTGPLGECTGAGWGLCGTTAVIELAEAAGLAQVPPSLRDPGRTTTYGVGELIRAALDAGATHLVIGLGGSATCDGGAGLLQALGARLVDAHGQSIGFGGAALARLARLDLTGLDERLARCRIDVVCDVDHPLAGPEGAALVFAPQKGATPQQAQALDAALAHYGALLSLACGRDVASPPGAGAAGGTGAALLALGGTLQRGAEWVMAATGIETGITGCDLVITGEGRLDGQTRHGKAPCAVARAAQRQGVPVIAIAGSLGEDTAALAGLFHAIFAVVPGPCSPEAALRDAARNLQATSRNVAAVLRLGRLDPR</sequence>
<reference evidence="5" key="1">
    <citation type="submission" date="2022-10" db="EMBL/GenBank/DDBJ databases">
        <title>Chitiniphilus purpureus sp. nov., a novel chitin-degrading bacterium isolated from crawfish pond sediment.</title>
        <authorList>
            <person name="Li K."/>
        </authorList>
    </citation>
    <scope>NUCLEOTIDE SEQUENCE</scope>
    <source>
        <strain evidence="5">CD1</strain>
    </source>
</reference>
<dbReference type="InterPro" id="IPR018193">
    <property type="entry name" value="Glyc_kinase_flavodox-like_fold"/>
</dbReference>
<dbReference type="Gene3D" id="3.40.50.10350">
    <property type="entry name" value="Glycerate kinase, domain 1"/>
    <property type="match status" value="1"/>
</dbReference>
<keyword evidence="6" id="KW-1185">Reference proteome</keyword>
<dbReference type="EMBL" id="CP106753">
    <property type="protein sequence ID" value="UXY15924.1"/>
    <property type="molecule type" value="Genomic_DNA"/>
</dbReference>